<keyword evidence="3" id="KW-1185">Reference proteome</keyword>
<reference evidence="2" key="1">
    <citation type="submission" date="2021-12" db="EMBL/GenBank/DDBJ databases">
        <title>Convergent genome expansion in fungi linked to evolution of root-endophyte symbiosis.</title>
        <authorList>
            <consortium name="DOE Joint Genome Institute"/>
            <person name="Ke Y.-H."/>
            <person name="Bonito G."/>
            <person name="Liao H.-L."/>
            <person name="Looney B."/>
            <person name="Rojas-Flechas A."/>
            <person name="Nash J."/>
            <person name="Hameed K."/>
            <person name="Schadt C."/>
            <person name="Martin F."/>
            <person name="Crous P.W."/>
            <person name="Miettinen O."/>
            <person name="Magnuson J.K."/>
            <person name="Labbe J."/>
            <person name="Jacobson D."/>
            <person name="Doktycz M.J."/>
            <person name="Veneault-Fourrey C."/>
            <person name="Kuo A."/>
            <person name="Mondo S."/>
            <person name="Calhoun S."/>
            <person name="Riley R."/>
            <person name="Ohm R."/>
            <person name="LaButti K."/>
            <person name="Andreopoulos B."/>
            <person name="Pangilinan J."/>
            <person name="Nolan M."/>
            <person name="Tritt A."/>
            <person name="Clum A."/>
            <person name="Lipzen A."/>
            <person name="Daum C."/>
            <person name="Barry K."/>
            <person name="Grigoriev I.V."/>
            <person name="Vilgalys R."/>
        </authorList>
    </citation>
    <scope>NUCLEOTIDE SEQUENCE</scope>
    <source>
        <strain evidence="2">PMI_201</strain>
    </source>
</reference>
<dbReference type="AlphaFoldDB" id="A0AAD4KCW5"/>
<feature type="region of interest" description="Disordered" evidence="1">
    <location>
        <begin position="163"/>
        <end position="183"/>
    </location>
</feature>
<gene>
    <name evidence="2" type="ORF">BGW36DRAFT_433745</name>
</gene>
<feature type="region of interest" description="Disordered" evidence="1">
    <location>
        <begin position="257"/>
        <end position="276"/>
    </location>
</feature>
<dbReference type="EMBL" id="JAJTJA010000016">
    <property type="protein sequence ID" value="KAH8688974.1"/>
    <property type="molecule type" value="Genomic_DNA"/>
</dbReference>
<dbReference type="RefSeq" id="XP_046065400.1">
    <property type="nucleotide sequence ID" value="XM_046221315.1"/>
</dbReference>
<dbReference type="PANTHER" id="PTHR37535">
    <property type="entry name" value="FLUG DOMAIN PROTEIN"/>
    <property type="match status" value="1"/>
</dbReference>
<comment type="caution">
    <text evidence="2">The sequence shown here is derived from an EMBL/GenBank/DDBJ whole genome shotgun (WGS) entry which is preliminary data.</text>
</comment>
<evidence type="ECO:0000256" key="1">
    <source>
        <dbReference type="SAM" id="MobiDB-lite"/>
    </source>
</evidence>
<name>A0AAD4KCW5_9EURO</name>
<evidence type="ECO:0000313" key="2">
    <source>
        <dbReference type="EMBL" id="KAH8688974.1"/>
    </source>
</evidence>
<evidence type="ECO:0000313" key="3">
    <source>
        <dbReference type="Proteomes" id="UP001201262"/>
    </source>
</evidence>
<protein>
    <submittedName>
        <fullName evidence="2">Uncharacterized protein</fullName>
    </submittedName>
</protein>
<organism evidence="2 3">
    <name type="scientific">Talaromyces proteolyticus</name>
    <dbReference type="NCBI Taxonomy" id="1131652"/>
    <lineage>
        <taxon>Eukaryota</taxon>
        <taxon>Fungi</taxon>
        <taxon>Dikarya</taxon>
        <taxon>Ascomycota</taxon>
        <taxon>Pezizomycotina</taxon>
        <taxon>Eurotiomycetes</taxon>
        <taxon>Eurotiomycetidae</taxon>
        <taxon>Eurotiales</taxon>
        <taxon>Trichocomaceae</taxon>
        <taxon>Talaromyces</taxon>
        <taxon>Talaromyces sect. Bacilispori</taxon>
    </lineage>
</organism>
<dbReference type="Pfam" id="PF11917">
    <property type="entry name" value="DUF3435"/>
    <property type="match status" value="1"/>
</dbReference>
<feature type="compositionally biased region" description="Polar residues" evidence="1">
    <location>
        <begin position="263"/>
        <end position="276"/>
    </location>
</feature>
<dbReference type="Proteomes" id="UP001201262">
    <property type="component" value="Unassembled WGS sequence"/>
</dbReference>
<dbReference type="PANTHER" id="PTHR37535:SF4">
    <property type="entry name" value="FLUG DOMAIN-CONTAINING PROTEIN"/>
    <property type="match status" value="1"/>
</dbReference>
<accession>A0AAD4KCW5</accession>
<proteinExistence type="predicted"/>
<dbReference type="GeneID" id="70251602"/>
<dbReference type="InterPro" id="IPR021842">
    <property type="entry name" value="DUF3435"/>
</dbReference>
<sequence length="320" mass="36709">MLRKRIPLAPSELTDTHKRAICQHPEILELKREKKELLAEMRSLACTVKNTQKSFPHLIKGTKLKDYFPIAPVLELDRQIKRLLCEHEVETCDADSSDDENWELPNPKYVFPERAGLVEIFCGPEAENYDEDKLLARRIQVAKDMVALLRLCEPSRRGNRVDWKFDYENDEPPDQPEGPSPREEYNMKCLMDVCIICYVISYRSASNPPPHRSPSKRPDSLRRHLIDSYLLRAHTRRDQLQRIKLCHLSGMPQFILSDGPSGEASTELETQQATETPASSLNFDIANLDPLLMESGPITVVKSNVPTKPLEPLFRLLDVQ</sequence>